<organism evidence="2 3">
    <name type="scientific">Sphingomonas agrestis</name>
    <dbReference type="NCBI Taxonomy" id="3080540"/>
    <lineage>
        <taxon>Bacteria</taxon>
        <taxon>Pseudomonadati</taxon>
        <taxon>Pseudomonadota</taxon>
        <taxon>Alphaproteobacteria</taxon>
        <taxon>Sphingomonadales</taxon>
        <taxon>Sphingomonadaceae</taxon>
        <taxon>Sphingomonas</taxon>
    </lineage>
</organism>
<evidence type="ECO:0000313" key="3">
    <source>
        <dbReference type="Proteomes" id="UP001273531"/>
    </source>
</evidence>
<name>A0ABU3Y6S5_9SPHN</name>
<dbReference type="EMBL" id="JAWJEJ010000001">
    <property type="protein sequence ID" value="MDV3457022.1"/>
    <property type="molecule type" value="Genomic_DNA"/>
</dbReference>
<comment type="caution">
    <text evidence="2">The sequence shown here is derived from an EMBL/GenBank/DDBJ whole genome shotgun (WGS) entry which is preliminary data.</text>
</comment>
<accession>A0ABU3Y6S5</accession>
<sequence length="276" mass="28969">MRGGLWLMSAALLLPATAHAAGCEESFTKSGSFISGLKFRASVTVPDLTPASAIGQMRGIAAGKGYDILVAEAEDGSMLIEQPQTGKARAFPITITATSSGKSGMVEMEAKLRAGQSVGSDAAKTELCAMLGAIKGGKAGLAAANSGMKAVSNGAPLEISALSLSQQVSKDTERNAAAIPLRYENKSFIIDGLVEQATKQGSDYIVTYKIPNPWEQAIRLPGEAKFKTDIGCVMAKGQAAFTLQLKPGKKVKLQGMFEAFDARDHLLLLKDCRSVQ</sequence>
<dbReference type="Proteomes" id="UP001273531">
    <property type="component" value="Unassembled WGS sequence"/>
</dbReference>
<gene>
    <name evidence="2" type="ORF">RZN05_08515</name>
</gene>
<proteinExistence type="predicted"/>
<reference evidence="2 3" key="1">
    <citation type="submission" date="2023-10" db="EMBL/GenBank/DDBJ databases">
        <title>Sphingomonas sp. HF-S4 16S ribosomal RNA gene Genome sequencing and assembly.</title>
        <authorList>
            <person name="Lee H."/>
        </authorList>
    </citation>
    <scope>NUCLEOTIDE SEQUENCE [LARGE SCALE GENOMIC DNA]</scope>
    <source>
        <strain evidence="2 3">HF-S4</strain>
    </source>
</reference>
<dbReference type="RefSeq" id="WP_317226187.1">
    <property type="nucleotide sequence ID" value="NZ_JAWJEJ010000001.1"/>
</dbReference>
<evidence type="ECO:0000256" key="1">
    <source>
        <dbReference type="SAM" id="SignalP"/>
    </source>
</evidence>
<feature type="chain" id="PRO_5045253625" evidence="1">
    <location>
        <begin position="21"/>
        <end position="276"/>
    </location>
</feature>
<keyword evidence="1" id="KW-0732">Signal</keyword>
<protein>
    <submittedName>
        <fullName evidence="2">Uncharacterized protein</fullName>
    </submittedName>
</protein>
<evidence type="ECO:0000313" key="2">
    <source>
        <dbReference type="EMBL" id="MDV3457022.1"/>
    </source>
</evidence>
<feature type="signal peptide" evidence="1">
    <location>
        <begin position="1"/>
        <end position="20"/>
    </location>
</feature>
<keyword evidence="3" id="KW-1185">Reference proteome</keyword>